<proteinExistence type="predicted"/>
<evidence type="ECO:0000313" key="1">
    <source>
        <dbReference type="EMBL" id="KRM25147.1"/>
    </source>
</evidence>
<comment type="caution">
    <text evidence="1">The sequence shown here is derived from an EMBL/GenBank/DDBJ whole genome shotgun (WGS) entry which is preliminary data.</text>
</comment>
<gene>
    <name evidence="1" type="ORF">FC91_GL001085</name>
</gene>
<protein>
    <submittedName>
        <fullName evidence="1">Uncharacterized protein</fullName>
    </submittedName>
</protein>
<dbReference type="PATRIC" id="fig|1122147.4.peg.1124"/>
<sequence length="98" mass="11099">METNGNWQADMNVVRRIEFMLDREGFDHHRWQLVGMPDANRYAIRNRPRTLGFDVLVGPTGDLAVHYLVRDGTEHEDAVAASIGEALQLGRVIDPVTQ</sequence>
<dbReference type="RefSeq" id="WP_027829212.1">
    <property type="nucleotide sequence ID" value="NZ_AUEH01000046.1"/>
</dbReference>
<dbReference type="Proteomes" id="UP000050949">
    <property type="component" value="Unassembled WGS sequence"/>
</dbReference>
<name>A0A0R1XAN2_9LACO</name>
<dbReference type="EMBL" id="AZFW01000126">
    <property type="protein sequence ID" value="KRM25147.1"/>
    <property type="molecule type" value="Genomic_DNA"/>
</dbReference>
<evidence type="ECO:0000313" key="2">
    <source>
        <dbReference type="Proteomes" id="UP000050949"/>
    </source>
</evidence>
<accession>A0A0R1XAN2</accession>
<organism evidence="1 2">
    <name type="scientific">Schleiferilactobacillus harbinensis DSM 16991</name>
    <dbReference type="NCBI Taxonomy" id="1122147"/>
    <lineage>
        <taxon>Bacteria</taxon>
        <taxon>Bacillati</taxon>
        <taxon>Bacillota</taxon>
        <taxon>Bacilli</taxon>
        <taxon>Lactobacillales</taxon>
        <taxon>Lactobacillaceae</taxon>
        <taxon>Schleiferilactobacillus</taxon>
    </lineage>
</organism>
<dbReference type="AlphaFoldDB" id="A0A0R1XAN2"/>
<reference evidence="1 2" key="1">
    <citation type="journal article" date="2015" name="Genome Announc.">
        <title>Expanding the biotechnology potential of lactobacilli through comparative genomics of 213 strains and associated genera.</title>
        <authorList>
            <person name="Sun Z."/>
            <person name="Harris H.M."/>
            <person name="McCann A."/>
            <person name="Guo C."/>
            <person name="Argimon S."/>
            <person name="Zhang W."/>
            <person name="Yang X."/>
            <person name="Jeffery I.B."/>
            <person name="Cooney J.C."/>
            <person name="Kagawa T.F."/>
            <person name="Liu W."/>
            <person name="Song Y."/>
            <person name="Salvetti E."/>
            <person name="Wrobel A."/>
            <person name="Rasinkangas P."/>
            <person name="Parkhill J."/>
            <person name="Rea M.C."/>
            <person name="O'Sullivan O."/>
            <person name="Ritari J."/>
            <person name="Douillard F.P."/>
            <person name="Paul Ross R."/>
            <person name="Yang R."/>
            <person name="Briner A.E."/>
            <person name="Felis G.E."/>
            <person name="de Vos W.M."/>
            <person name="Barrangou R."/>
            <person name="Klaenhammer T.R."/>
            <person name="Caufield P.W."/>
            <person name="Cui Y."/>
            <person name="Zhang H."/>
            <person name="O'Toole P.W."/>
        </authorList>
    </citation>
    <scope>NUCLEOTIDE SEQUENCE [LARGE SCALE GENOMIC DNA]</scope>
    <source>
        <strain evidence="1 2">DSM 16991</strain>
    </source>
</reference>